<organism evidence="2 3">
    <name type="scientific">Caproicibacter fermentans</name>
    <dbReference type="NCBI Taxonomy" id="2576756"/>
    <lineage>
        <taxon>Bacteria</taxon>
        <taxon>Bacillati</taxon>
        <taxon>Bacillota</taxon>
        <taxon>Clostridia</taxon>
        <taxon>Eubacteriales</taxon>
        <taxon>Acutalibacteraceae</taxon>
        <taxon>Caproicibacter</taxon>
    </lineage>
</organism>
<dbReference type="RefSeq" id="WP_187037615.1">
    <property type="nucleotide sequence ID" value="NZ_CP060286.1"/>
</dbReference>
<dbReference type="KEGG" id="cfem:HCR03_08410"/>
<evidence type="ECO:0000313" key="3">
    <source>
        <dbReference type="Proteomes" id="UP000515909"/>
    </source>
</evidence>
<name>A0A7G8TF24_9FIRM</name>
<sequence>MKTKQEFFEDFFARLKQNGFRVESIMENDIAAEVYDENSLFCVITQDGELVFETYGSDKARTLEQAAEETRVVQGCCTQPPFADMERTETTVLTNGSYSKVFESAGTVLLCRRTGLFGYEFVTCQKTMPKHNSRRYYREQVFYDPVLAQDSFMERSGLKIPSPLALSHEELRVLVSCCARCVMLDNELDSGEESRIRELMAKIEDSLPPRPDLTPHHYFENETERSPS</sequence>
<dbReference type="EMBL" id="CP060286">
    <property type="protein sequence ID" value="QNK42215.1"/>
    <property type="molecule type" value="Genomic_DNA"/>
</dbReference>
<evidence type="ECO:0000256" key="1">
    <source>
        <dbReference type="SAM" id="MobiDB-lite"/>
    </source>
</evidence>
<protein>
    <submittedName>
        <fullName evidence="2">Uncharacterized protein</fullName>
    </submittedName>
</protein>
<dbReference type="Proteomes" id="UP000515909">
    <property type="component" value="Chromosome"/>
</dbReference>
<evidence type="ECO:0000313" key="2">
    <source>
        <dbReference type="EMBL" id="QNK42215.1"/>
    </source>
</evidence>
<feature type="region of interest" description="Disordered" evidence="1">
    <location>
        <begin position="205"/>
        <end position="228"/>
    </location>
</feature>
<accession>A0A7G8TF24</accession>
<gene>
    <name evidence="2" type="ORF">HCR03_08410</name>
</gene>
<dbReference type="AlphaFoldDB" id="A0A7G8TF24"/>
<reference evidence="2 3" key="1">
    <citation type="submission" date="2020-08" db="EMBL/GenBank/DDBJ databases">
        <title>The isolate Caproiciproducens sp. 7D4C2 produces n-caproate at mildly acidic conditions from hexoses: genome and rBOX comparison with related strains and chain-elongating bacteria.</title>
        <authorList>
            <person name="Esquivel-Elizondo S."/>
            <person name="Bagci C."/>
            <person name="Temovska M."/>
            <person name="Jeon B.S."/>
            <person name="Bessarab I."/>
            <person name="Williams R.B.H."/>
            <person name="Huson D.H."/>
            <person name="Angenent L.T."/>
        </authorList>
    </citation>
    <scope>NUCLEOTIDE SEQUENCE [LARGE SCALE GENOMIC DNA]</scope>
    <source>
        <strain evidence="2 3">7D4C2</strain>
    </source>
</reference>
<proteinExistence type="predicted"/>